<dbReference type="GO" id="GO:0016491">
    <property type="term" value="F:oxidoreductase activity"/>
    <property type="evidence" value="ECO:0007669"/>
    <property type="project" value="UniProtKB-KW"/>
</dbReference>
<evidence type="ECO:0000313" key="3">
    <source>
        <dbReference type="EMBL" id="KAG8470678.1"/>
    </source>
</evidence>
<dbReference type="AlphaFoldDB" id="A0A8J6CK48"/>
<dbReference type="Gene3D" id="3.40.50.720">
    <property type="entry name" value="NAD(P)-binding Rossmann-like Domain"/>
    <property type="match status" value="1"/>
</dbReference>
<feature type="region of interest" description="Disordered" evidence="2">
    <location>
        <begin position="402"/>
        <end position="422"/>
    </location>
</feature>
<evidence type="ECO:0000256" key="1">
    <source>
        <dbReference type="ARBA" id="ARBA00023002"/>
    </source>
</evidence>
<dbReference type="EMBL" id="JAGTXO010000001">
    <property type="protein sequence ID" value="KAG8470678.1"/>
    <property type="molecule type" value="Genomic_DNA"/>
</dbReference>
<evidence type="ECO:0000313" key="4">
    <source>
        <dbReference type="Proteomes" id="UP000751190"/>
    </source>
</evidence>
<protein>
    <recommendedName>
        <fullName evidence="5">Protochlorophyllide reductase</fullName>
    </recommendedName>
</protein>
<keyword evidence="4" id="KW-1185">Reference proteome</keyword>
<organism evidence="3 4">
    <name type="scientific">Diacronema lutheri</name>
    <name type="common">Unicellular marine alga</name>
    <name type="synonym">Monochrysis lutheri</name>
    <dbReference type="NCBI Taxonomy" id="2081491"/>
    <lineage>
        <taxon>Eukaryota</taxon>
        <taxon>Haptista</taxon>
        <taxon>Haptophyta</taxon>
        <taxon>Pavlovophyceae</taxon>
        <taxon>Pavlovales</taxon>
        <taxon>Pavlovaceae</taxon>
        <taxon>Diacronema</taxon>
    </lineage>
</organism>
<dbReference type="OMA" id="GTNYMGP"/>
<dbReference type="InterPro" id="IPR036291">
    <property type="entry name" value="NAD(P)-bd_dom_sf"/>
</dbReference>
<proteinExistence type="predicted"/>
<dbReference type="PANTHER" id="PTHR43157">
    <property type="entry name" value="PHOSPHATIDYLINOSITOL-GLYCAN BIOSYNTHESIS CLASS F PROTEIN-RELATED"/>
    <property type="match status" value="1"/>
</dbReference>
<dbReference type="Proteomes" id="UP000751190">
    <property type="component" value="Unassembled WGS sequence"/>
</dbReference>
<dbReference type="Pfam" id="PF00106">
    <property type="entry name" value="adh_short"/>
    <property type="match status" value="1"/>
</dbReference>
<name>A0A8J6CK48_DIALT</name>
<gene>
    <name evidence="3" type="ORF">KFE25_009099</name>
</gene>
<reference evidence="3" key="1">
    <citation type="submission" date="2021-05" db="EMBL/GenBank/DDBJ databases">
        <title>The genome of the haptophyte Pavlova lutheri (Diacronema luteri, Pavlovales) - a model for lipid biosynthesis in eukaryotic algae.</title>
        <authorList>
            <person name="Hulatt C.J."/>
            <person name="Posewitz M.C."/>
        </authorList>
    </citation>
    <scope>NUCLEOTIDE SEQUENCE</scope>
    <source>
        <strain evidence="3">NIVA-4/92</strain>
    </source>
</reference>
<dbReference type="InterPro" id="IPR002347">
    <property type="entry name" value="SDR_fam"/>
</dbReference>
<evidence type="ECO:0000256" key="2">
    <source>
        <dbReference type="SAM" id="MobiDB-lite"/>
    </source>
</evidence>
<dbReference type="PRINTS" id="PR00081">
    <property type="entry name" value="GDHRDH"/>
</dbReference>
<sequence>MGNVCPSLALLMGRKLPSTVDSDPLLEISPVPDREGAKLVAEPELAKAAGAGAVTVRQPGGALRAPSTMYASFVRDMVPDLAGQVAIVTGANAGIGFWAARALAAKGATVVLACRDLSKAAAAKAEIERALRDEAGLQAHVEVSHLDLASFASVRAFAVDFRARHDRLDMLLNNAGIMGVARSLTVDGWDVQLQTNHLSHFLLTRELFDMLARAPGGGRAVHHSSMAHKAGTPRINCEALNEGAMDGMCGLAGRLPGAAPFVRYAQSKLANVLFAFELDRRLIAAGLQGKVKSVCAHPGVADTHLFDAPTRTGSIPSFFRCFAPHMQSAEDGALPLLLAATHGDVKSGGFYGPQHEFRGHPVRCKSGGHAQDARMARELWVLSELATGCRFLPGDVHAPVPAGHPAGVAHENAPPAADVQRG</sequence>
<accession>A0A8J6CK48</accession>
<evidence type="ECO:0008006" key="5">
    <source>
        <dbReference type="Google" id="ProtNLM"/>
    </source>
</evidence>
<dbReference type="OrthoDB" id="191139at2759"/>
<comment type="caution">
    <text evidence="3">The sequence shown here is derived from an EMBL/GenBank/DDBJ whole genome shotgun (WGS) entry which is preliminary data.</text>
</comment>
<dbReference type="SUPFAM" id="SSF51735">
    <property type="entry name" value="NAD(P)-binding Rossmann-fold domains"/>
    <property type="match status" value="1"/>
</dbReference>
<keyword evidence="1" id="KW-0560">Oxidoreductase</keyword>
<dbReference type="PANTHER" id="PTHR43157:SF31">
    <property type="entry name" value="PHOSPHATIDYLINOSITOL-GLYCAN BIOSYNTHESIS CLASS F PROTEIN"/>
    <property type="match status" value="1"/>
</dbReference>